<evidence type="ECO:0000259" key="12">
    <source>
        <dbReference type="PROSITE" id="PS50893"/>
    </source>
</evidence>
<feature type="compositionally biased region" description="Basic and acidic residues" evidence="10">
    <location>
        <begin position="820"/>
        <end position="835"/>
    </location>
</feature>
<feature type="transmembrane region" description="Helical" evidence="11">
    <location>
        <begin position="12"/>
        <end position="33"/>
    </location>
</feature>
<feature type="transmembrane region" description="Helical" evidence="11">
    <location>
        <begin position="375"/>
        <end position="398"/>
    </location>
</feature>
<evidence type="ECO:0000256" key="1">
    <source>
        <dbReference type="ARBA" id="ARBA00004141"/>
    </source>
</evidence>
<evidence type="ECO:0000256" key="9">
    <source>
        <dbReference type="ARBA" id="ARBA00024363"/>
    </source>
</evidence>
<feature type="domain" description="ABC transmembrane type-1" evidence="13">
    <location>
        <begin position="266"/>
        <end position="548"/>
    </location>
</feature>
<dbReference type="CDD" id="cd03253">
    <property type="entry name" value="ABCC_ATM1_transporter"/>
    <property type="match status" value="1"/>
</dbReference>
<evidence type="ECO:0000256" key="8">
    <source>
        <dbReference type="ARBA" id="ARBA00023136"/>
    </source>
</evidence>
<keyword evidence="3 11" id="KW-0812">Transmembrane</keyword>
<keyword evidence="8 11" id="KW-0472">Membrane</keyword>
<organism evidence="14 15">
    <name type="scientific">Dactylonectria estremocensis</name>
    <dbReference type="NCBI Taxonomy" id="1079267"/>
    <lineage>
        <taxon>Eukaryota</taxon>
        <taxon>Fungi</taxon>
        <taxon>Dikarya</taxon>
        <taxon>Ascomycota</taxon>
        <taxon>Pezizomycotina</taxon>
        <taxon>Sordariomycetes</taxon>
        <taxon>Hypocreomycetidae</taxon>
        <taxon>Hypocreales</taxon>
        <taxon>Nectriaceae</taxon>
        <taxon>Dactylonectria</taxon>
    </lineage>
</organism>
<feature type="transmembrane region" description="Helical" evidence="11">
    <location>
        <begin position="130"/>
        <end position="150"/>
    </location>
</feature>
<dbReference type="InterPro" id="IPR017871">
    <property type="entry name" value="ABC_transporter-like_CS"/>
</dbReference>
<dbReference type="GO" id="GO:0005524">
    <property type="term" value="F:ATP binding"/>
    <property type="evidence" value="ECO:0007669"/>
    <property type="project" value="UniProtKB-KW"/>
</dbReference>
<dbReference type="CDD" id="cd18583">
    <property type="entry name" value="ABC_6TM_HMT1"/>
    <property type="match status" value="1"/>
</dbReference>
<dbReference type="SUPFAM" id="SSF52540">
    <property type="entry name" value="P-loop containing nucleoside triphosphate hydrolases"/>
    <property type="match status" value="1"/>
</dbReference>
<accession>A0A9P9EVP2</accession>
<feature type="transmembrane region" description="Helical" evidence="11">
    <location>
        <begin position="61"/>
        <end position="81"/>
    </location>
</feature>
<dbReference type="GO" id="GO:0016887">
    <property type="term" value="F:ATP hydrolysis activity"/>
    <property type="evidence" value="ECO:0007669"/>
    <property type="project" value="InterPro"/>
</dbReference>
<dbReference type="GO" id="GO:0000041">
    <property type="term" value="P:transition metal ion transport"/>
    <property type="evidence" value="ECO:0007669"/>
    <property type="project" value="UniProtKB-ARBA"/>
</dbReference>
<keyword evidence="15" id="KW-1185">Reference proteome</keyword>
<keyword evidence="4" id="KW-0547">Nucleotide-binding</keyword>
<dbReference type="Pfam" id="PF00005">
    <property type="entry name" value="ABC_tran"/>
    <property type="match status" value="1"/>
</dbReference>
<comment type="caution">
    <text evidence="14">The sequence shown here is derived from an EMBL/GenBank/DDBJ whole genome shotgun (WGS) entry which is preliminary data.</text>
</comment>
<keyword evidence="6" id="KW-0809">Transit peptide</keyword>
<dbReference type="GO" id="GO:0005774">
    <property type="term" value="C:vacuolar membrane"/>
    <property type="evidence" value="ECO:0007669"/>
    <property type="project" value="TreeGrafter"/>
</dbReference>
<evidence type="ECO:0000259" key="13">
    <source>
        <dbReference type="PROSITE" id="PS50929"/>
    </source>
</evidence>
<dbReference type="InterPro" id="IPR036640">
    <property type="entry name" value="ABC1_TM_sf"/>
</dbReference>
<proteinExistence type="inferred from homology"/>
<feature type="domain" description="ABC transporter" evidence="12">
    <location>
        <begin position="582"/>
        <end position="818"/>
    </location>
</feature>
<dbReference type="GO" id="GO:0140359">
    <property type="term" value="F:ABC-type transporter activity"/>
    <property type="evidence" value="ECO:0007669"/>
    <property type="project" value="InterPro"/>
</dbReference>
<sequence>MADAELGLKLAFYLYPCLVFATLLGSQTLQYYLNRRRDSRRNASEEQKQKTDSIRRSHSHLIWFIQLLLSVLLLVSIILAVREALASRHDAVDTIEFSFSAYLASYVGVLLYFLAGLLPDPEGPWVPGSAHCSAWVAGALSEAVIAAVFSTVHPSLSVSKSFIHILNTLAFSRIALLVLMVGILALGEYKVRLSQPKAVPEERQSLLENGNGSSGNYGSVPNNTHVTQVRRTQVSGTGWLDYIAGFRVLFPYLWPKDSKAYQVIVVVCLILLVCQCIVNAFAPIQLGVLVDALGEGKLPYKDIILYVVYRALQGNQGALGAARAVLWIPVSQSLFRRLSSAAFEHVLGLSLEFHLNKKIGEVTSALSRGASINTFLESFCFQVFPMVFNIFVAGIFFFVKYDAFYTIIVFFIMWSYIFLTIYVAKYRGKLRRDMTIKTREMEAIKTDAILAYETVQHNCAIPRETKRFKDHVVTFQNAEKLVQWSLNGLNLTQSSIFTFGTALLVAVSAYKISIGEQSVGDFVTLINYFVQLQGPLNFFGTYYTMLQNNLIEAERLLDLFNETSGVVEKPGAVGLPSPQGEVAFNDVQFSYQTAKGKPVINGINFTVAPGTKTAIVGESGSGKSTCLKLLYRFYDVSDGSITIDGHNLKDLKLDSARSNIGVVPQDTVLFNATIMYNLLYAKPQASEADIYEACKAANIHDRILSFPDGYETKVGERGLKLSGGERQRIAIARAILKDARILLLDEATASLDSHTERQIQDALEHVTAGRTTISIAHRLSTITTSDQIIVLHEGKIVERGTHDELLAIKGRYHAMWEKQTTIEKKEKERIEKEGGSSETGSQK</sequence>
<dbReference type="PANTHER" id="PTHR24221">
    <property type="entry name" value="ATP-BINDING CASSETTE SUB-FAMILY B"/>
    <property type="match status" value="1"/>
</dbReference>
<evidence type="ECO:0000256" key="5">
    <source>
        <dbReference type="ARBA" id="ARBA00022840"/>
    </source>
</evidence>
<dbReference type="Proteomes" id="UP000717696">
    <property type="component" value="Unassembled WGS sequence"/>
</dbReference>
<feature type="transmembrane region" description="Helical" evidence="11">
    <location>
        <begin position="260"/>
        <end position="282"/>
    </location>
</feature>
<dbReference type="SMART" id="SM00382">
    <property type="entry name" value="AAA"/>
    <property type="match status" value="1"/>
</dbReference>
<name>A0A9P9EVP2_9HYPO</name>
<feature type="transmembrane region" description="Helical" evidence="11">
    <location>
        <begin position="404"/>
        <end position="424"/>
    </location>
</feature>
<evidence type="ECO:0000256" key="4">
    <source>
        <dbReference type="ARBA" id="ARBA00022741"/>
    </source>
</evidence>
<dbReference type="FunFam" id="3.40.50.300:FF:000186">
    <property type="entry name" value="ATP-binding cassette sub-family B member 7, mitochondrial"/>
    <property type="match status" value="1"/>
</dbReference>
<evidence type="ECO:0000256" key="11">
    <source>
        <dbReference type="SAM" id="Phobius"/>
    </source>
</evidence>
<protein>
    <recommendedName>
        <fullName evidence="16">ABC transporter</fullName>
    </recommendedName>
</protein>
<comment type="subcellular location">
    <subcellularLocation>
        <location evidence="1">Membrane</location>
        <topology evidence="1">Multi-pass membrane protein</topology>
    </subcellularLocation>
</comment>
<feature type="transmembrane region" description="Helical" evidence="11">
    <location>
        <begin position="101"/>
        <end position="118"/>
    </location>
</feature>
<dbReference type="InterPro" id="IPR003439">
    <property type="entry name" value="ABC_transporter-like_ATP-bd"/>
</dbReference>
<dbReference type="EMBL" id="JAGMUU010000009">
    <property type="protein sequence ID" value="KAH7145400.1"/>
    <property type="molecule type" value="Genomic_DNA"/>
</dbReference>
<keyword evidence="5" id="KW-0067">ATP-binding</keyword>
<dbReference type="PROSITE" id="PS50929">
    <property type="entry name" value="ABC_TM1F"/>
    <property type="match status" value="1"/>
</dbReference>
<dbReference type="SUPFAM" id="SSF90123">
    <property type="entry name" value="ABC transporter transmembrane region"/>
    <property type="match status" value="1"/>
</dbReference>
<dbReference type="InterPro" id="IPR039421">
    <property type="entry name" value="Type_1_exporter"/>
</dbReference>
<feature type="region of interest" description="Disordered" evidence="10">
    <location>
        <begin position="820"/>
        <end position="843"/>
    </location>
</feature>
<evidence type="ECO:0000256" key="7">
    <source>
        <dbReference type="ARBA" id="ARBA00022989"/>
    </source>
</evidence>
<feature type="transmembrane region" description="Helical" evidence="11">
    <location>
        <begin position="162"/>
        <end position="187"/>
    </location>
</feature>
<evidence type="ECO:0000313" key="15">
    <source>
        <dbReference type="Proteomes" id="UP000717696"/>
    </source>
</evidence>
<dbReference type="Gene3D" id="3.40.50.300">
    <property type="entry name" value="P-loop containing nucleotide triphosphate hydrolases"/>
    <property type="match status" value="1"/>
</dbReference>
<dbReference type="InterPro" id="IPR027417">
    <property type="entry name" value="P-loop_NTPase"/>
</dbReference>
<comment type="similarity">
    <text evidence="9">Belongs to the ABC transporter superfamily. ABCB family. Heavy Metal importer (TC 3.A.1.210) subfamily.</text>
</comment>
<dbReference type="Pfam" id="PF00664">
    <property type="entry name" value="ABC_membrane"/>
    <property type="match status" value="1"/>
</dbReference>
<evidence type="ECO:0008006" key="16">
    <source>
        <dbReference type="Google" id="ProtNLM"/>
    </source>
</evidence>
<evidence type="ECO:0000256" key="3">
    <source>
        <dbReference type="ARBA" id="ARBA00022692"/>
    </source>
</evidence>
<dbReference type="PROSITE" id="PS50893">
    <property type="entry name" value="ABC_TRANSPORTER_2"/>
    <property type="match status" value="1"/>
</dbReference>
<dbReference type="PANTHER" id="PTHR24221:SF651">
    <property type="entry name" value="HEAVY METAL TOLERANCE PROTEIN"/>
    <property type="match status" value="1"/>
</dbReference>
<evidence type="ECO:0000256" key="6">
    <source>
        <dbReference type="ARBA" id="ARBA00022946"/>
    </source>
</evidence>
<evidence type="ECO:0000313" key="14">
    <source>
        <dbReference type="EMBL" id="KAH7145400.1"/>
    </source>
</evidence>
<gene>
    <name evidence="14" type="ORF">B0J13DRAFT_474053</name>
</gene>
<reference evidence="14" key="1">
    <citation type="journal article" date="2021" name="Nat. Commun.">
        <title>Genetic determinants of endophytism in the Arabidopsis root mycobiome.</title>
        <authorList>
            <person name="Mesny F."/>
            <person name="Miyauchi S."/>
            <person name="Thiergart T."/>
            <person name="Pickel B."/>
            <person name="Atanasova L."/>
            <person name="Karlsson M."/>
            <person name="Huettel B."/>
            <person name="Barry K.W."/>
            <person name="Haridas S."/>
            <person name="Chen C."/>
            <person name="Bauer D."/>
            <person name="Andreopoulos W."/>
            <person name="Pangilinan J."/>
            <person name="LaButti K."/>
            <person name="Riley R."/>
            <person name="Lipzen A."/>
            <person name="Clum A."/>
            <person name="Drula E."/>
            <person name="Henrissat B."/>
            <person name="Kohler A."/>
            <person name="Grigoriev I.V."/>
            <person name="Martin F.M."/>
            <person name="Hacquard S."/>
        </authorList>
    </citation>
    <scope>NUCLEOTIDE SEQUENCE</scope>
    <source>
        <strain evidence="14">MPI-CAGE-AT-0021</strain>
    </source>
</reference>
<keyword evidence="2" id="KW-0813">Transport</keyword>
<dbReference type="AlphaFoldDB" id="A0A9P9EVP2"/>
<dbReference type="InterPro" id="IPR003593">
    <property type="entry name" value="AAA+_ATPase"/>
</dbReference>
<dbReference type="PROSITE" id="PS00211">
    <property type="entry name" value="ABC_TRANSPORTER_1"/>
    <property type="match status" value="1"/>
</dbReference>
<dbReference type="OrthoDB" id="6500128at2759"/>
<evidence type="ECO:0000256" key="2">
    <source>
        <dbReference type="ARBA" id="ARBA00022448"/>
    </source>
</evidence>
<keyword evidence="7 11" id="KW-1133">Transmembrane helix</keyword>
<dbReference type="InterPro" id="IPR011527">
    <property type="entry name" value="ABC1_TM_dom"/>
</dbReference>
<evidence type="ECO:0000256" key="10">
    <source>
        <dbReference type="SAM" id="MobiDB-lite"/>
    </source>
</evidence>
<dbReference type="Gene3D" id="1.20.1560.10">
    <property type="entry name" value="ABC transporter type 1, transmembrane domain"/>
    <property type="match status" value="1"/>
</dbReference>